<evidence type="ECO:0000259" key="3">
    <source>
        <dbReference type="PROSITE" id="PS51259"/>
    </source>
</evidence>
<feature type="compositionally biased region" description="Basic residues" evidence="2">
    <location>
        <begin position="985"/>
        <end position="994"/>
    </location>
</feature>
<feature type="region of interest" description="Disordered" evidence="2">
    <location>
        <begin position="104"/>
        <end position="132"/>
    </location>
</feature>
<feature type="region of interest" description="Disordered" evidence="2">
    <location>
        <begin position="1075"/>
        <end position="1127"/>
    </location>
</feature>
<feature type="region of interest" description="Disordered" evidence="2">
    <location>
        <begin position="677"/>
        <end position="759"/>
    </location>
</feature>
<name>A0A2B4SNZ3_STYPI</name>
<feature type="compositionally biased region" description="Polar residues" evidence="2">
    <location>
        <begin position="874"/>
        <end position="892"/>
    </location>
</feature>
<dbReference type="OrthoDB" id="5982964at2759"/>
<feature type="compositionally biased region" description="Polar residues" evidence="2">
    <location>
        <begin position="1075"/>
        <end position="1112"/>
    </location>
</feature>
<keyword evidence="5" id="KW-1185">Reference proteome</keyword>
<sequence>MVDTCAWTSERRLVPRDQVEVLLSLLLKAEKRTWIANISPVNSSEHDDNQPDAGDGQNRNCSFVDTGSLLLRHGQCIKRIHKEFYDLDPRHYCVKVTAEITNPDSSSSQMQVVSGDDVNRSGQGISSSASSVSQDSVVVPLTTRTPQFELYKNAVLCAQYPVLGASQAAASPYSPASSPFEPPLQSKWLATGGAESQSCRRHESSESDNGHVSPEVSISTLSEELQELVRNVFELKRRQHKFYCETEIPTQVPRSKEAPRFLVEELLSQQVVLEHNRHPFYRVQTFMDNNIYDEWLIDVKRRIDSLIKGFWQYSRPLVPELPLESPKYHEQYVELMNRLFRYESKPKELHPVYHGAVPIRPLSSLSCQLLKEFSLRYGVGVLFCKLSYLEYFVKYFESNIWYIEHITESLRDVMNLILSGCQEIFVEEEFKMLLDILLNLLNQTKYSLSKIRRIFPAENNPNEGVKALVTLFELTLESARQLESEFPSVFTRLPQAQQFADHLSEAPACVLVASFVENEIEGRYERLKENATAALGQNYSMSKLLLKSILELHHEVSYYNAQYKQAFSGYFDIMKLSACKFYSLLMSDVKQLCENPPRNQRPNEVDCFMLCLAFRLSKLDKEWAEYIPHHNQKWRQPFLGFALQWLDATGHLLQRRVLQLISSDLWEPVAVIIDRSQEQRHKRKTPPAPRSGSVRSLTPSSHSAFIAVEPGGSPAKSSAAKEKVKSGKGKEPLPSREKSQKRTQRVGYDSSSEEDGGKTLKIRAQVNFARANGASSVKKRLLEPQTCSQVEATGREISPALSNPVAQPLSGLDETGRPGKDRVHQGTTQGEGKPAQSSEGGDSSLLITAQERQESTIEVHSPNKGTKPMGEKSGCSSADQSDVTNSHINCETVQPVPSVRNNDGKSSTSPSYTSASSGRQDVSNGNVDGVFHEPASPSDGSFLSKVSHSRNRNTPFENDSSDESDSGDSIHTSDSFDFIEDRGKAKVNKKRKTKTVQPVVDPVKSGTGRMDYNSSKDCQTCPARHNCFDSDDKRSSEVRRPSADKSKKSACIPVPRNKRIDKLRTSGASNLSECGSFQSASGSVFSRSTEGSYHSARSSPTPSQQDQSATQNDSDHHLDTSHSRDNTAKMFPISSSFVDVVGAVNRLAAFACHLCEILCTDEGPQRSDHAAATAAACSTAGDDDLEPVSLAIKRALHHRLVQVMLSFVKLYSDNVLGMDTCGLTDELLTELLGERVQRHLRTQRDERKIQGCRYNPLAGQSCNTTDLRGTRIPPCEGMSGMELNPGGFEPLTKQMGTRLTNVAILRSTLPWLLEHVTSAIANPDFMEYDLGLSYCETGPSLDGISMGSTAEGRAHAPRPTTDELFDPGVLANCTEHLCRLEISQVKLISYRINKLFKQLLRTVLDLNLPKYSMKKRLMPAREYLSRELQRFHGVLYSEDFNKFLLDLWSHVARNFEEECRRLVRRKSSASKQSHLLQQAVSYLMQFFYNRGNGLPFDDFVKPMDPVLQHLRLYTTSTDRLISNCHSFNRQVLTERQQNRNEELTSSVSSSSRLADANAPADSVIQAMRKDLHTSRKCFSGAALVEWVVNFVRNHGYDDMGLCIGSTETETGLELGRYLLRHRVMICVCPPPYLNRQPSAERREQPVSEEHAPFERGKVFVNEDCLPDIRVNNISTRSNRSSPASSSSSRSARTFSGEGADDEYEDDDEDSVGNTRDIMDYSNSAQSESDSPTFHNHHKALYKFISEEDSSRTEVKFTLGFTDRLKLPDTLKHIIRALYTRKDKATRTFLKELPPELLDEALGMDLVVQCYPISAFCQSW</sequence>
<accession>A0A2B4SNZ3</accession>
<dbReference type="PROSITE" id="PS51259">
    <property type="entry name" value="MHD2"/>
    <property type="match status" value="1"/>
</dbReference>
<dbReference type="InterPro" id="IPR014772">
    <property type="entry name" value="Munc13_dom-2"/>
</dbReference>
<feature type="compositionally biased region" description="Polar residues" evidence="2">
    <location>
        <begin position="693"/>
        <end position="703"/>
    </location>
</feature>
<feature type="compositionally biased region" description="Low complexity" evidence="2">
    <location>
        <begin position="709"/>
        <end position="718"/>
    </location>
</feature>
<reference evidence="5" key="1">
    <citation type="journal article" date="2017" name="bioRxiv">
        <title>Comparative analysis of the genomes of Stylophora pistillata and Acropora digitifera provides evidence for extensive differences between species of corals.</title>
        <authorList>
            <person name="Voolstra C.R."/>
            <person name="Li Y."/>
            <person name="Liew Y.J."/>
            <person name="Baumgarten S."/>
            <person name="Zoccola D."/>
            <person name="Flot J.-F."/>
            <person name="Tambutte S."/>
            <person name="Allemand D."/>
            <person name="Aranda M."/>
        </authorList>
    </citation>
    <scope>NUCLEOTIDE SEQUENCE [LARGE SCALE GENOMIC DNA]</scope>
</reference>
<organism evidence="4 5">
    <name type="scientific">Stylophora pistillata</name>
    <name type="common">Smooth cauliflower coral</name>
    <dbReference type="NCBI Taxonomy" id="50429"/>
    <lineage>
        <taxon>Eukaryota</taxon>
        <taxon>Metazoa</taxon>
        <taxon>Cnidaria</taxon>
        <taxon>Anthozoa</taxon>
        <taxon>Hexacorallia</taxon>
        <taxon>Scleractinia</taxon>
        <taxon>Astrocoeniina</taxon>
        <taxon>Pocilloporidae</taxon>
        <taxon>Stylophora</taxon>
    </lineage>
</organism>
<feature type="compositionally biased region" description="Basic and acidic residues" evidence="2">
    <location>
        <begin position="814"/>
        <end position="824"/>
    </location>
</feature>
<evidence type="ECO:0000313" key="4">
    <source>
        <dbReference type="EMBL" id="PFX31086.1"/>
    </source>
</evidence>
<feature type="compositionally biased region" description="Basic and acidic residues" evidence="2">
    <location>
        <begin position="719"/>
        <end position="740"/>
    </location>
</feature>
<feature type="compositionally biased region" description="Basic and acidic residues" evidence="2">
    <location>
        <begin position="1638"/>
        <end position="1653"/>
    </location>
</feature>
<feature type="region of interest" description="Disordered" evidence="2">
    <location>
        <begin position="171"/>
        <end position="215"/>
    </location>
</feature>
<protein>
    <recommendedName>
        <fullName evidence="3">MHD2 domain-containing protein</fullName>
    </recommendedName>
</protein>
<feature type="compositionally biased region" description="Low complexity" evidence="2">
    <location>
        <begin position="906"/>
        <end position="917"/>
    </location>
</feature>
<dbReference type="Proteomes" id="UP000225706">
    <property type="component" value="Unassembled WGS sequence"/>
</dbReference>
<feature type="compositionally biased region" description="Basic and acidic residues" evidence="2">
    <location>
        <begin position="1026"/>
        <end position="1047"/>
    </location>
</feature>
<feature type="compositionally biased region" description="Polar residues" evidence="2">
    <location>
        <begin position="825"/>
        <end position="847"/>
    </location>
</feature>
<feature type="compositionally biased region" description="Basic and acidic residues" evidence="2">
    <location>
        <begin position="198"/>
        <end position="209"/>
    </location>
</feature>
<feature type="region of interest" description="Disordered" evidence="2">
    <location>
        <begin position="793"/>
        <end position="1058"/>
    </location>
</feature>
<proteinExistence type="predicted"/>
<feature type="compositionally biased region" description="Polar residues" evidence="2">
    <location>
        <begin position="938"/>
        <end position="958"/>
    </location>
</feature>
<keyword evidence="1" id="KW-0268">Exocytosis</keyword>
<comment type="caution">
    <text evidence="4">The sequence shown here is derived from an EMBL/GenBank/DDBJ whole genome shotgun (WGS) entry which is preliminary data.</text>
</comment>
<gene>
    <name evidence="4" type="ORF">AWC38_SpisGene4107</name>
</gene>
<dbReference type="PANTHER" id="PTHR45999:SF6">
    <property type="entry name" value="MHD2 DOMAIN-CONTAINING PROTEIN"/>
    <property type="match status" value="1"/>
</dbReference>
<feature type="region of interest" description="Disordered" evidence="2">
    <location>
        <begin position="1634"/>
        <end position="1653"/>
    </location>
</feature>
<feature type="compositionally biased region" description="Acidic residues" evidence="2">
    <location>
        <begin position="1698"/>
        <end position="1710"/>
    </location>
</feature>
<evidence type="ECO:0000256" key="2">
    <source>
        <dbReference type="SAM" id="MobiDB-lite"/>
    </source>
</evidence>
<dbReference type="InterPro" id="IPR052095">
    <property type="entry name" value="UNC-13_domain"/>
</dbReference>
<dbReference type="EMBL" id="LSMT01000041">
    <property type="protein sequence ID" value="PFX31086.1"/>
    <property type="molecule type" value="Genomic_DNA"/>
</dbReference>
<feature type="domain" description="MHD2" evidence="3">
    <location>
        <begin position="1414"/>
        <end position="1524"/>
    </location>
</feature>
<feature type="compositionally biased region" description="Low complexity" evidence="2">
    <location>
        <begin position="1674"/>
        <end position="1695"/>
    </location>
</feature>
<feature type="compositionally biased region" description="Basic and acidic residues" evidence="2">
    <location>
        <begin position="1113"/>
        <end position="1127"/>
    </location>
</feature>
<evidence type="ECO:0000256" key="1">
    <source>
        <dbReference type="ARBA" id="ARBA00022483"/>
    </source>
</evidence>
<feature type="region of interest" description="Disordered" evidence="2">
    <location>
        <begin position="1671"/>
        <end position="1716"/>
    </location>
</feature>
<dbReference type="GO" id="GO:0006887">
    <property type="term" value="P:exocytosis"/>
    <property type="evidence" value="ECO:0007669"/>
    <property type="project" value="UniProtKB-KW"/>
</dbReference>
<dbReference type="PANTHER" id="PTHR45999">
    <property type="entry name" value="UNC-13-4A, ISOFORM B"/>
    <property type="match status" value="1"/>
</dbReference>
<dbReference type="GO" id="GO:0099503">
    <property type="term" value="C:secretory vesicle"/>
    <property type="evidence" value="ECO:0007669"/>
    <property type="project" value="TreeGrafter"/>
</dbReference>
<evidence type="ECO:0000313" key="5">
    <source>
        <dbReference type="Proteomes" id="UP000225706"/>
    </source>
</evidence>